<keyword evidence="11" id="KW-1185">Reference proteome</keyword>
<evidence type="ECO:0000256" key="6">
    <source>
        <dbReference type="ARBA" id="ARBA00022989"/>
    </source>
</evidence>
<feature type="domain" description="ABC transmembrane type-1" evidence="9">
    <location>
        <begin position="101"/>
        <end position="331"/>
    </location>
</feature>
<evidence type="ECO:0000256" key="5">
    <source>
        <dbReference type="ARBA" id="ARBA00022692"/>
    </source>
</evidence>
<evidence type="ECO:0000256" key="3">
    <source>
        <dbReference type="ARBA" id="ARBA00022475"/>
    </source>
</evidence>
<proteinExistence type="inferred from homology"/>
<evidence type="ECO:0000313" key="11">
    <source>
        <dbReference type="Proteomes" id="UP001589758"/>
    </source>
</evidence>
<dbReference type="Pfam" id="PF19300">
    <property type="entry name" value="BPD_transp_1_N"/>
    <property type="match status" value="1"/>
</dbReference>
<evidence type="ECO:0000256" key="2">
    <source>
        <dbReference type="ARBA" id="ARBA00022448"/>
    </source>
</evidence>
<evidence type="ECO:0000256" key="4">
    <source>
        <dbReference type="ARBA" id="ARBA00022519"/>
    </source>
</evidence>
<dbReference type="EMBL" id="JBHLXE010000033">
    <property type="protein sequence ID" value="MFC0179127.1"/>
    <property type="molecule type" value="Genomic_DNA"/>
</dbReference>
<dbReference type="CDD" id="cd06261">
    <property type="entry name" value="TM_PBP2"/>
    <property type="match status" value="1"/>
</dbReference>
<dbReference type="InterPro" id="IPR000515">
    <property type="entry name" value="MetI-like"/>
</dbReference>
<feature type="transmembrane region" description="Helical" evidence="8">
    <location>
        <begin position="107"/>
        <end position="125"/>
    </location>
</feature>
<dbReference type="PANTHER" id="PTHR43163">
    <property type="entry name" value="DIPEPTIDE TRANSPORT SYSTEM PERMEASE PROTEIN DPPB-RELATED"/>
    <property type="match status" value="1"/>
</dbReference>
<dbReference type="Gene3D" id="1.10.3720.10">
    <property type="entry name" value="MetI-like"/>
    <property type="match status" value="1"/>
</dbReference>
<keyword evidence="5 8" id="KW-0812">Transmembrane</keyword>
<gene>
    <name evidence="10" type="ORF">ACFFIT_03280</name>
</gene>
<dbReference type="InterPro" id="IPR035906">
    <property type="entry name" value="MetI-like_sf"/>
</dbReference>
<dbReference type="Proteomes" id="UP001589758">
    <property type="component" value="Unassembled WGS sequence"/>
</dbReference>
<keyword evidence="3" id="KW-1003">Cell membrane</keyword>
<dbReference type="PANTHER" id="PTHR43163:SF8">
    <property type="entry name" value="D,D-DIPEPTIDE TRANSPORT SYSTEM PERMEASE PROTEIN DDPB-RELATED"/>
    <property type="match status" value="1"/>
</dbReference>
<dbReference type="InterPro" id="IPR045621">
    <property type="entry name" value="BPD_transp_1_N"/>
</dbReference>
<comment type="caution">
    <text evidence="10">The sequence shown here is derived from an EMBL/GenBank/DDBJ whole genome shotgun (WGS) entry which is preliminary data.</text>
</comment>
<evidence type="ECO:0000259" key="9">
    <source>
        <dbReference type="PROSITE" id="PS50928"/>
    </source>
</evidence>
<keyword evidence="6 8" id="KW-1133">Transmembrane helix</keyword>
<evidence type="ECO:0000313" key="10">
    <source>
        <dbReference type="EMBL" id="MFC0179127.1"/>
    </source>
</evidence>
<organism evidence="10 11">
    <name type="scientific">Thorsellia kenyensis</name>
    <dbReference type="NCBI Taxonomy" id="1549888"/>
    <lineage>
        <taxon>Bacteria</taxon>
        <taxon>Pseudomonadati</taxon>
        <taxon>Pseudomonadota</taxon>
        <taxon>Gammaproteobacteria</taxon>
        <taxon>Enterobacterales</taxon>
        <taxon>Thorselliaceae</taxon>
        <taxon>Thorsellia</taxon>
    </lineage>
</organism>
<name>A0ABV6C979_9GAMM</name>
<feature type="transmembrane region" description="Helical" evidence="8">
    <location>
        <begin position="137"/>
        <end position="163"/>
    </location>
</feature>
<feature type="transmembrane region" description="Helical" evidence="8">
    <location>
        <begin position="12"/>
        <end position="32"/>
    </location>
</feature>
<dbReference type="PROSITE" id="PS50928">
    <property type="entry name" value="ABC_TM1"/>
    <property type="match status" value="1"/>
</dbReference>
<feature type="transmembrane region" description="Helical" evidence="8">
    <location>
        <begin position="312"/>
        <end position="331"/>
    </location>
</feature>
<evidence type="ECO:0000256" key="1">
    <source>
        <dbReference type="ARBA" id="ARBA00004429"/>
    </source>
</evidence>
<keyword evidence="7 8" id="KW-0472">Membrane</keyword>
<protein>
    <submittedName>
        <fullName evidence="10">ABC transporter permease</fullName>
    </submittedName>
</protein>
<keyword evidence="2 8" id="KW-0813">Transport</keyword>
<comment type="subcellular location">
    <subcellularLocation>
        <location evidence="1">Cell inner membrane</location>
        <topology evidence="1">Multi-pass membrane protein</topology>
    </subcellularLocation>
    <subcellularLocation>
        <location evidence="8">Cell membrane</location>
        <topology evidence="8">Multi-pass membrane protein</topology>
    </subcellularLocation>
</comment>
<sequence length="339" mass="37548">MLSLLNLIKKSFWQLGILCLTLLGLLAFTFALQQASPIDPIIKIVGDKASEETYNQVKTELGLDKPLVVQFYNYLTQILSGDFGISNTSQKPVLTELLEVFPATLEITILSVIIGSLIGIGLGLLSARQANNFVDNLIRLFILPGIAMPAFLLGVIFITLFYAHLDWLPIGGKWSMSIEYQFPTDFRWTHISLIDGLRSPVEGAFMDAILHLTLPVSLLSYFTLCTVCRMTRSAALEELSKEYVVLAKVTGNTNWQILFRHIMPNIKNSLIIIIALHFTHLLEGAVLTEVVFSWPGMGRYLKEAFLASNHNAIIGGTLIIGGCFIAINMTTEKLTANSK</sequence>
<dbReference type="RefSeq" id="WP_385876218.1">
    <property type="nucleotide sequence ID" value="NZ_JBHLXE010000033.1"/>
</dbReference>
<keyword evidence="4" id="KW-0997">Cell inner membrane</keyword>
<evidence type="ECO:0000256" key="7">
    <source>
        <dbReference type="ARBA" id="ARBA00023136"/>
    </source>
</evidence>
<accession>A0ABV6C979</accession>
<evidence type="ECO:0000256" key="8">
    <source>
        <dbReference type="RuleBase" id="RU363032"/>
    </source>
</evidence>
<dbReference type="Pfam" id="PF00528">
    <property type="entry name" value="BPD_transp_1"/>
    <property type="match status" value="1"/>
</dbReference>
<feature type="transmembrane region" description="Helical" evidence="8">
    <location>
        <begin position="208"/>
        <end position="228"/>
    </location>
</feature>
<reference evidence="10 11" key="1">
    <citation type="submission" date="2024-09" db="EMBL/GenBank/DDBJ databases">
        <authorList>
            <person name="Sun Q."/>
            <person name="Mori K."/>
        </authorList>
    </citation>
    <scope>NUCLEOTIDE SEQUENCE [LARGE SCALE GENOMIC DNA]</scope>
    <source>
        <strain evidence="10 11">CCM 8545</strain>
    </source>
</reference>
<dbReference type="SUPFAM" id="SSF161098">
    <property type="entry name" value="MetI-like"/>
    <property type="match status" value="1"/>
</dbReference>
<feature type="transmembrane region" description="Helical" evidence="8">
    <location>
        <begin position="270"/>
        <end position="292"/>
    </location>
</feature>
<comment type="similarity">
    <text evidence="8">Belongs to the binding-protein-dependent transport system permease family.</text>
</comment>